<name>A0A1Y4SQK5_9FIRM</name>
<organism evidence="2 3">
    <name type="scientific">Massilimicrobiota timonensis</name>
    <dbReference type="NCBI Taxonomy" id="1776392"/>
    <lineage>
        <taxon>Bacteria</taxon>
        <taxon>Bacillati</taxon>
        <taxon>Bacillota</taxon>
        <taxon>Erysipelotrichia</taxon>
        <taxon>Erysipelotrichales</taxon>
        <taxon>Erysipelotrichaceae</taxon>
        <taxon>Massilimicrobiota</taxon>
    </lineage>
</organism>
<dbReference type="EMBL" id="NFLJ01000045">
    <property type="protein sequence ID" value="OUQ32199.1"/>
    <property type="molecule type" value="Genomic_DNA"/>
</dbReference>
<evidence type="ECO:0000313" key="3">
    <source>
        <dbReference type="Proteomes" id="UP000195305"/>
    </source>
</evidence>
<dbReference type="OrthoDB" id="2453562at2"/>
<reference evidence="2 3" key="1">
    <citation type="journal article" date="2018" name="BMC Genomics">
        <title>Whole genome sequencing and function prediction of 133 gut anaerobes isolated from chicken caecum in pure cultures.</title>
        <authorList>
            <person name="Medvecky M."/>
            <person name="Cejkova D."/>
            <person name="Polansky O."/>
            <person name="Karasova D."/>
            <person name="Kubasova T."/>
            <person name="Cizek A."/>
            <person name="Rychlik I."/>
        </authorList>
    </citation>
    <scope>NUCLEOTIDE SEQUENCE [LARGE SCALE GENOMIC DNA]</scope>
    <source>
        <strain evidence="2 3">An13</strain>
    </source>
</reference>
<evidence type="ECO:0000313" key="2">
    <source>
        <dbReference type="EMBL" id="OUQ32199.1"/>
    </source>
</evidence>
<sequence>MKKVISLSLLVIIMIIICLFCLSPITKDSMTHVAKEDTLYSKALDYVISKQKNASYNKDKEDYHIFTDYIPYGIEETGHYQHIFMWIHLESFYVLNDELIQDESFSIPYKITYKDNQVIQCETPESGNLYIDSIQRLFPPQIQNHILNHSSHSFDLSQQIQEYYAYLPSPDIAHTVCY</sequence>
<feature type="transmembrane region" description="Helical" evidence="1">
    <location>
        <begin position="7"/>
        <end position="25"/>
    </location>
</feature>
<keyword evidence="1" id="KW-0812">Transmembrane</keyword>
<dbReference type="RefSeq" id="WP_087359765.1">
    <property type="nucleotide sequence ID" value="NZ_NFLJ01000045.1"/>
</dbReference>
<dbReference type="Proteomes" id="UP000195305">
    <property type="component" value="Unassembled WGS sequence"/>
</dbReference>
<accession>A0A1Y4SQK5</accession>
<evidence type="ECO:0000256" key="1">
    <source>
        <dbReference type="SAM" id="Phobius"/>
    </source>
</evidence>
<keyword evidence="3" id="KW-1185">Reference proteome</keyword>
<keyword evidence="1" id="KW-0472">Membrane</keyword>
<gene>
    <name evidence="2" type="ORF">B5E75_12530</name>
</gene>
<comment type="caution">
    <text evidence="2">The sequence shown here is derived from an EMBL/GenBank/DDBJ whole genome shotgun (WGS) entry which is preliminary data.</text>
</comment>
<protein>
    <submittedName>
        <fullName evidence="2">Uncharacterized protein</fullName>
    </submittedName>
</protein>
<keyword evidence="1" id="KW-1133">Transmembrane helix</keyword>
<proteinExistence type="predicted"/>
<dbReference type="AlphaFoldDB" id="A0A1Y4SQK5"/>